<protein>
    <submittedName>
        <fullName evidence="4">Translation elongation factor 2 (EF-2/EF-G)</fullName>
    </submittedName>
</protein>
<sequence>MKEYNPDAIRNISLIGHGGSGKTSISELLLFTSGATNRIGKIEEGNTISDFNQNEIEKQISIYATPLHMEWNNKKLTCSTLLAFPTLSDR</sequence>
<evidence type="ECO:0000259" key="3">
    <source>
        <dbReference type="Pfam" id="PF00009"/>
    </source>
</evidence>
<feature type="domain" description="Tr-type G" evidence="3">
    <location>
        <begin position="8"/>
        <end position="77"/>
    </location>
</feature>
<keyword evidence="1" id="KW-0547">Nucleotide-binding</keyword>
<dbReference type="PANTHER" id="PTHR43261:SF6">
    <property type="entry name" value="ELONGATION FACTOR G-LIKE PROTEIN"/>
    <property type="match status" value="1"/>
</dbReference>
<dbReference type="PANTHER" id="PTHR43261">
    <property type="entry name" value="TRANSLATION ELONGATION FACTOR G-RELATED"/>
    <property type="match status" value="1"/>
</dbReference>
<dbReference type="GO" id="GO:0003746">
    <property type="term" value="F:translation elongation factor activity"/>
    <property type="evidence" value="ECO:0007669"/>
    <property type="project" value="UniProtKB-KW"/>
</dbReference>
<dbReference type="InterPro" id="IPR027417">
    <property type="entry name" value="P-loop_NTPase"/>
</dbReference>
<keyword evidence="4" id="KW-0648">Protein biosynthesis</keyword>
<dbReference type="GO" id="GO:0032790">
    <property type="term" value="P:ribosome disassembly"/>
    <property type="evidence" value="ECO:0007669"/>
    <property type="project" value="TreeGrafter"/>
</dbReference>
<organism evidence="4 5">
    <name type="scientific">Melioribacter roseus (strain DSM 23840 / JCM 17771 / VKM B-2668 / P3M-2)</name>
    <dbReference type="NCBI Taxonomy" id="1191523"/>
    <lineage>
        <taxon>Bacteria</taxon>
        <taxon>Pseudomonadati</taxon>
        <taxon>Ignavibacteriota</taxon>
        <taxon>Ignavibacteria</taxon>
        <taxon>Ignavibacteriales</taxon>
        <taxon>Melioribacteraceae</taxon>
        <taxon>Melioribacter</taxon>
    </lineage>
</organism>
<evidence type="ECO:0000256" key="2">
    <source>
        <dbReference type="ARBA" id="ARBA00023134"/>
    </source>
</evidence>
<dbReference type="Proteomes" id="UP000009011">
    <property type="component" value="Chromosome"/>
</dbReference>
<name>I6ZA01_MELRP</name>
<dbReference type="Gene3D" id="3.40.50.300">
    <property type="entry name" value="P-loop containing nucleotide triphosphate hydrolases"/>
    <property type="match status" value="1"/>
</dbReference>
<dbReference type="STRING" id="1191523.MROS_2730"/>
<dbReference type="GO" id="GO:0003924">
    <property type="term" value="F:GTPase activity"/>
    <property type="evidence" value="ECO:0007669"/>
    <property type="project" value="InterPro"/>
</dbReference>
<accession>I6ZA01</accession>
<evidence type="ECO:0000256" key="1">
    <source>
        <dbReference type="ARBA" id="ARBA00022741"/>
    </source>
</evidence>
<dbReference type="Pfam" id="PF00009">
    <property type="entry name" value="GTP_EFTU"/>
    <property type="match status" value="1"/>
</dbReference>
<dbReference type="GO" id="GO:0005525">
    <property type="term" value="F:GTP binding"/>
    <property type="evidence" value="ECO:0007669"/>
    <property type="project" value="UniProtKB-KW"/>
</dbReference>
<dbReference type="InterPro" id="IPR000795">
    <property type="entry name" value="T_Tr_GTP-bd_dom"/>
</dbReference>
<keyword evidence="5" id="KW-1185">Reference proteome</keyword>
<keyword evidence="2" id="KW-0342">GTP-binding</keyword>
<dbReference type="HOGENOM" id="CLU_2437385_0_0_10"/>
<evidence type="ECO:0000313" key="5">
    <source>
        <dbReference type="Proteomes" id="UP000009011"/>
    </source>
</evidence>
<keyword evidence="4" id="KW-0251">Elongation factor</keyword>
<dbReference type="KEGG" id="mro:MROS_2730"/>
<evidence type="ECO:0000313" key="4">
    <source>
        <dbReference type="EMBL" id="AFN75960.1"/>
    </source>
</evidence>
<proteinExistence type="predicted"/>
<reference evidence="4 5" key="1">
    <citation type="journal article" date="2013" name="PLoS ONE">
        <title>Genomic analysis of Melioribacter roseus, facultatively anaerobic organotrophic bacterium representing a novel deep lineage within Bacteriodetes/Chlorobi group.</title>
        <authorList>
            <person name="Kadnikov V.V."/>
            <person name="Mardanov A.V."/>
            <person name="Podosokorskaya O.A."/>
            <person name="Gavrilov S.N."/>
            <person name="Kublanov I.V."/>
            <person name="Beletsky A.V."/>
            <person name="Bonch-Osmolovskaya E.A."/>
            <person name="Ravin N.V."/>
        </authorList>
    </citation>
    <scope>NUCLEOTIDE SEQUENCE [LARGE SCALE GENOMIC DNA]</scope>
    <source>
        <strain evidence="5">JCM 17771 / P3M-2</strain>
    </source>
</reference>
<dbReference type="AlphaFoldDB" id="I6ZA01"/>
<dbReference type="eggNOG" id="COG0480">
    <property type="taxonomic scope" value="Bacteria"/>
</dbReference>
<gene>
    <name evidence="4" type="ordered locus">MROS_2730</name>
</gene>
<dbReference type="SUPFAM" id="SSF52540">
    <property type="entry name" value="P-loop containing nucleoside triphosphate hydrolases"/>
    <property type="match status" value="1"/>
</dbReference>
<dbReference type="EMBL" id="CP003557">
    <property type="protein sequence ID" value="AFN75960.1"/>
    <property type="molecule type" value="Genomic_DNA"/>
</dbReference>